<dbReference type="EMBL" id="RHXE01000074">
    <property type="protein sequence ID" value="RSE17251.1"/>
    <property type="molecule type" value="Genomic_DNA"/>
</dbReference>
<dbReference type="SMART" id="SM00479">
    <property type="entry name" value="EXOIII"/>
    <property type="match status" value="1"/>
</dbReference>
<evidence type="ECO:0000259" key="3">
    <source>
        <dbReference type="SMART" id="SM00479"/>
    </source>
</evidence>
<gene>
    <name evidence="4" type="ORF">EGT73_17355</name>
</gene>
<dbReference type="AlphaFoldDB" id="A0A427UJN8"/>
<keyword evidence="1" id="KW-0540">Nuclease</keyword>
<reference evidence="4 5" key="1">
    <citation type="submission" date="2018-10" db="EMBL/GenBank/DDBJ databases">
        <title>Transmission dynamics of multidrug resistant bacteria on intensive care unit surfaces.</title>
        <authorList>
            <person name="D'Souza A.W."/>
            <person name="Potter R.F."/>
            <person name="Wallace M."/>
            <person name="Shupe A."/>
            <person name="Patel S."/>
            <person name="Sun S."/>
            <person name="Gul D."/>
            <person name="Kwon J.H."/>
            <person name="Andleeb S."/>
            <person name="Burnham C.-A.D."/>
            <person name="Dantas G."/>
        </authorList>
    </citation>
    <scope>NUCLEOTIDE SEQUENCE [LARGE SCALE GENOMIC DNA]</scope>
    <source>
        <strain evidence="4 5">AJ_385</strain>
    </source>
</reference>
<evidence type="ECO:0000256" key="1">
    <source>
        <dbReference type="ARBA" id="ARBA00022722"/>
    </source>
</evidence>
<dbReference type="SUPFAM" id="SSF53098">
    <property type="entry name" value="Ribonuclease H-like"/>
    <property type="match status" value="1"/>
</dbReference>
<evidence type="ECO:0000313" key="4">
    <source>
        <dbReference type="EMBL" id="RSE17251.1"/>
    </source>
</evidence>
<organism evidence="4 5">
    <name type="scientific">Acinetobacter johnsonii</name>
    <dbReference type="NCBI Taxonomy" id="40214"/>
    <lineage>
        <taxon>Bacteria</taxon>
        <taxon>Pseudomonadati</taxon>
        <taxon>Pseudomonadota</taxon>
        <taxon>Gammaproteobacteria</taxon>
        <taxon>Moraxellales</taxon>
        <taxon>Moraxellaceae</taxon>
        <taxon>Acinetobacter</taxon>
    </lineage>
</organism>
<proteinExistence type="predicted"/>
<sequence length="291" mass="32028">MDFVALDVETANADPRSICQIGIAVFKDGELVETWDSLINPKSHFDFMNISIHGIDESHVINAPTIQQVKSKLDQLIGNSVVGIYSGFDKVALERNFNEIDYRWLDITRVVRRTWEQVAYSGYGLANVCQLNDIRIDKHHDALADAIAAGRVLVSALNAKGLKIDDCDSLIKKKISTLIARGGMAEGLNPTNVVIEGGNPEGDWFGDVLCFTGELRMPRVEASIMASQLGFDVGKGVTKKTNYLVKGQQDLFKLNGKTISSKEDKALSLIKKGQDIVVISEDDFFYMINGG</sequence>
<dbReference type="Gene3D" id="3.30.420.10">
    <property type="entry name" value="Ribonuclease H-like superfamily/Ribonuclease H"/>
    <property type="match status" value="1"/>
</dbReference>
<protein>
    <submittedName>
        <fullName evidence="4">Transposase</fullName>
    </submittedName>
</protein>
<dbReference type="SUPFAM" id="SSF52113">
    <property type="entry name" value="BRCT domain"/>
    <property type="match status" value="1"/>
</dbReference>
<dbReference type="GO" id="GO:0003676">
    <property type="term" value="F:nucleic acid binding"/>
    <property type="evidence" value="ECO:0007669"/>
    <property type="project" value="InterPro"/>
</dbReference>
<dbReference type="InterPro" id="IPR012337">
    <property type="entry name" value="RNaseH-like_sf"/>
</dbReference>
<dbReference type="InterPro" id="IPR013520">
    <property type="entry name" value="Ribonucl_H"/>
</dbReference>
<dbReference type="InterPro" id="IPR036397">
    <property type="entry name" value="RNaseH_sf"/>
</dbReference>
<accession>A0A427UJN8</accession>
<evidence type="ECO:0000313" key="5">
    <source>
        <dbReference type="Proteomes" id="UP000277537"/>
    </source>
</evidence>
<dbReference type="PANTHER" id="PTHR30231">
    <property type="entry name" value="DNA POLYMERASE III SUBUNIT EPSILON"/>
    <property type="match status" value="1"/>
</dbReference>
<name>A0A427UJN8_ACIJO</name>
<dbReference type="Gene3D" id="3.40.50.10190">
    <property type="entry name" value="BRCT domain"/>
    <property type="match status" value="1"/>
</dbReference>
<evidence type="ECO:0000256" key="2">
    <source>
        <dbReference type="ARBA" id="ARBA00022839"/>
    </source>
</evidence>
<keyword evidence="2" id="KW-0269">Exonuclease</keyword>
<dbReference type="CDD" id="cd17748">
    <property type="entry name" value="BRCT_DNA_ligase_like"/>
    <property type="match status" value="1"/>
</dbReference>
<dbReference type="InterPro" id="IPR036420">
    <property type="entry name" value="BRCT_dom_sf"/>
</dbReference>
<dbReference type="RefSeq" id="WP_125274991.1">
    <property type="nucleotide sequence ID" value="NZ_RHXE01000074.1"/>
</dbReference>
<dbReference type="GO" id="GO:0006259">
    <property type="term" value="P:DNA metabolic process"/>
    <property type="evidence" value="ECO:0007669"/>
    <property type="project" value="UniProtKB-ARBA"/>
</dbReference>
<dbReference type="Pfam" id="PF00929">
    <property type="entry name" value="RNase_T"/>
    <property type="match status" value="1"/>
</dbReference>
<dbReference type="Proteomes" id="UP000277537">
    <property type="component" value="Unassembled WGS sequence"/>
</dbReference>
<feature type="domain" description="Exonuclease" evidence="3">
    <location>
        <begin position="2"/>
        <end position="162"/>
    </location>
</feature>
<dbReference type="GO" id="GO:0008408">
    <property type="term" value="F:3'-5' exonuclease activity"/>
    <property type="evidence" value="ECO:0007669"/>
    <property type="project" value="TreeGrafter"/>
</dbReference>
<dbReference type="GO" id="GO:0005829">
    <property type="term" value="C:cytosol"/>
    <property type="evidence" value="ECO:0007669"/>
    <property type="project" value="TreeGrafter"/>
</dbReference>
<dbReference type="PANTHER" id="PTHR30231:SF42">
    <property type="entry name" value="EXONUCLEASE"/>
    <property type="match status" value="1"/>
</dbReference>
<comment type="caution">
    <text evidence="4">The sequence shown here is derived from an EMBL/GenBank/DDBJ whole genome shotgun (WGS) entry which is preliminary data.</text>
</comment>
<keyword evidence="2" id="KW-0378">Hydrolase</keyword>